<dbReference type="PANTHER" id="PTHR45339:SF1">
    <property type="entry name" value="HYBRID SIGNAL TRANSDUCTION HISTIDINE KINASE J"/>
    <property type="match status" value="1"/>
</dbReference>
<keyword evidence="10" id="KW-0067">ATP-binding</keyword>
<feature type="transmembrane region" description="Helical" evidence="16">
    <location>
        <begin position="6"/>
        <end position="25"/>
    </location>
</feature>
<comment type="subcellular location">
    <subcellularLocation>
        <location evidence="2">Cell membrane</location>
        <topology evidence="2">Multi-pass membrane protein</topology>
    </subcellularLocation>
</comment>
<feature type="domain" description="Response regulatory" evidence="18">
    <location>
        <begin position="1326"/>
        <end position="1445"/>
    </location>
</feature>
<dbReference type="EMBL" id="JAKOGG010000014">
    <property type="protein sequence ID" value="MCS4557966.1"/>
    <property type="molecule type" value="Genomic_DNA"/>
</dbReference>
<dbReference type="PROSITE" id="PS50894">
    <property type="entry name" value="HPT"/>
    <property type="match status" value="1"/>
</dbReference>
<evidence type="ECO:0000256" key="3">
    <source>
        <dbReference type="ARBA" id="ARBA00012438"/>
    </source>
</evidence>
<feature type="domain" description="PAS" evidence="19">
    <location>
        <begin position="692"/>
        <end position="762"/>
    </location>
</feature>
<dbReference type="CDD" id="cd17546">
    <property type="entry name" value="REC_hyHK_CKI1_RcsC-like"/>
    <property type="match status" value="1"/>
</dbReference>
<evidence type="ECO:0000256" key="4">
    <source>
        <dbReference type="ARBA" id="ARBA00022475"/>
    </source>
</evidence>
<dbReference type="Pfam" id="PF08447">
    <property type="entry name" value="PAS_3"/>
    <property type="match status" value="1"/>
</dbReference>
<feature type="domain" description="HPt" evidence="22">
    <location>
        <begin position="1484"/>
        <end position="1575"/>
    </location>
</feature>
<feature type="domain" description="PAC" evidence="20">
    <location>
        <begin position="489"/>
        <end position="541"/>
    </location>
</feature>
<feature type="domain" description="PAS" evidence="19">
    <location>
        <begin position="557"/>
        <end position="602"/>
    </location>
</feature>
<dbReference type="Gene3D" id="1.20.120.160">
    <property type="entry name" value="HPT domain"/>
    <property type="match status" value="1"/>
</dbReference>
<dbReference type="InterPro" id="IPR036890">
    <property type="entry name" value="HATPase_C_sf"/>
</dbReference>
<reference evidence="23 24" key="1">
    <citation type="submission" date="2022-02" db="EMBL/GenBank/DDBJ databases">
        <authorList>
            <person name="Zhuang L."/>
        </authorList>
    </citation>
    <scope>NUCLEOTIDE SEQUENCE [LARGE SCALE GENOMIC DNA]</scope>
    <source>
        <strain evidence="23 24">C32</strain>
    </source>
</reference>
<dbReference type="SMART" id="SM00388">
    <property type="entry name" value="HisKA"/>
    <property type="match status" value="1"/>
</dbReference>
<dbReference type="Pfam" id="PF00512">
    <property type="entry name" value="HisKA"/>
    <property type="match status" value="1"/>
</dbReference>
<evidence type="ECO:0000256" key="13">
    <source>
        <dbReference type="ARBA" id="ARBA00023136"/>
    </source>
</evidence>
<dbReference type="InterPro" id="IPR036097">
    <property type="entry name" value="HisK_dim/P_sf"/>
</dbReference>
<keyword evidence="7 16" id="KW-0812">Transmembrane</keyword>
<evidence type="ECO:0000313" key="23">
    <source>
        <dbReference type="EMBL" id="MCS4557966.1"/>
    </source>
</evidence>
<evidence type="ECO:0000256" key="16">
    <source>
        <dbReference type="SAM" id="Phobius"/>
    </source>
</evidence>
<dbReference type="InterPro" id="IPR008207">
    <property type="entry name" value="Sig_transdc_His_kin_Hpt_dom"/>
</dbReference>
<organism evidence="23 24">
    <name type="scientific">Shewanella electrica</name>
    <dbReference type="NCBI Taxonomy" id="515560"/>
    <lineage>
        <taxon>Bacteria</taxon>
        <taxon>Pseudomonadati</taxon>
        <taxon>Pseudomonadota</taxon>
        <taxon>Gammaproteobacteria</taxon>
        <taxon>Alteromonadales</taxon>
        <taxon>Shewanellaceae</taxon>
        <taxon>Shewanella</taxon>
    </lineage>
</organism>
<dbReference type="InterPro" id="IPR003661">
    <property type="entry name" value="HisK_dim/P_dom"/>
</dbReference>
<feature type="modified residue" description="4-aspartylphosphate" evidence="15">
    <location>
        <position position="1375"/>
    </location>
</feature>
<dbReference type="SMART" id="SM00448">
    <property type="entry name" value="REC"/>
    <property type="match status" value="1"/>
</dbReference>
<dbReference type="InterPro" id="IPR011006">
    <property type="entry name" value="CheY-like_superfamily"/>
</dbReference>
<evidence type="ECO:0000259" key="19">
    <source>
        <dbReference type="PROSITE" id="PS50112"/>
    </source>
</evidence>
<evidence type="ECO:0000313" key="24">
    <source>
        <dbReference type="Proteomes" id="UP001201549"/>
    </source>
</evidence>
<comment type="caution">
    <text evidence="23">The sequence shown here is derived from an EMBL/GenBank/DDBJ whole genome shotgun (WGS) entry which is preliminary data.</text>
</comment>
<evidence type="ECO:0000256" key="6">
    <source>
        <dbReference type="ARBA" id="ARBA00022679"/>
    </source>
</evidence>
<keyword evidence="11 16" id="KW-1133">Transmembrane helix</keyword>
<evidence type="ECO:0000259" key="20">
    <source>
        <dbReference type="PROSITE" id="PS50113"/>
    </source>
</evidence>
<keyword evidence="5 15" id="KW-0597">Phosphoprotein</keyword>
<accession>A0ABT2FNQ4</accession>
<evidence type="ECO:0000256" key="1">
    <source>
        <dbReference type="ARBA" id="ARBA00000085"/>
    </source>
</evidence>
<evidence type="ECO:0000256" key="2">
    <source>
        <dbReference type="ARBA" id="ARBA00004651"/>
    </source>
</evidence>
<evidence type="ECO:0000256" key="12">
    <source>
        <dbReference type="ARBA" id="ARBA00023012"/>
    </source>
</evidence>
<dbReference type="Proteomes" id="UP001201549">
    <property type="component" value="Unassembled WGS sequence"/>
</dbReference>
<dbReference type="SUPFAM" id="SSF55785">
    <property type="entry name" value="PYP-like sensor domain (PAS domain)"/>
    <property type="match status" value="4"/>
</dbReference>
<dbReference type="Gene3D" id="6.10.340.10">
    <property type="match status" value="1"/>
</dbReference>
<dbReference type="Pfam" id="PF02518">
    <property type="entry name" value="HATPase_c"/>
    <property type="match status" value="1"/>
</dbReference>
<dbReference type="RefSeq" id="WP_238897439.1">
    <property type="nucleotide sequence ID" value="NZ_JAKOGG010000014.1"/>
</dbReference>
<evidence type="ECO:0000259" key="18">
    <source>
        <dbReference type="PROSITE" id="PS50110"/>
    </source>
</evidence>
<dbReference type="Gene3D" id="3.30.450.20">
    <property type="entry name" value="PAS domain"/>
    <property type="match status" value="4"/>
</dbReference>
<keyword evidence="4" id="KW-1003">Cell membrane</keyword>
<keyword evidence="12" id="KW-0902">Two-component regulatory system</keyword>
<evidence type="ECO:0000256" key="5">
    <source>
        <dbReference type="ARBA" id="ARBA00022553"/>
    </source>
</evidence>
<dbReference type="SUPFAM" id="SSF47226">
    <property type="entry name" value="Histidine-containing phosphotransfer domain, HPT domain"/>
    <property type="match status" value="1"/>
</dbReference>
<dbReference type="Pfam" id="PF01627">
    <property type="entry name" value="Hpt"/>
    <property type="match status" value="1"/>
</dbReference>
<dbReference type="EC" id="2.7.13.3" evidence="3"/>
<dbReference type="SUPFAM" id="SSF47384">
    <property type="entry name" value="Homodimeric domain of signal transducing histidine kinase"/>
    <property type="match status" value="1"/>
</dbReference>
<dbReference type="InterPro" id="IPR036641">
    <property type="entry name" value="HPT_dom_sf"/>
</dbReference>
<dbReference type="InterPro" id="IPR035965">
    <property type="entry name" value="PAS-like_dom_sf"/>
</dbReference>
<proteinExistence type="predicted"/>
<feature type="domain" description="PAS" evidence="19">
    <location>
        <begin position="419"/>
        <end position="486"/>
    </location>
</feature>
<dbReference type="Pfam" id="PF13426">
    <property type="entry name" value="PAS_9"/>
    <property type="match status" value="3"/>
</dbReference>
<feature type="domain" description="Histidine kinase" evidence="17">
    <location>
        <begin position="969"/>
        <end position="1191"/>
    </location>
</feature>
<keyword evidence="8" id="KW-0547">Nucleotide-binding</keyword>
<keyword evidence="9" id="KW-0418">Kinase</keyword>
<dbReference type="PROSITE" id="PS50885">
    <property type="entry name" value="HAMP"/>
    <property type="match status" value="1"/>
</dbReference>
<feature type="modified residue" description="Phosphohistidine" evidence="14">
    <location>
        <position position="1523"/>
    </location>
</feature>
<dbReference type="CDD" id="cd00130">
    <property type="entry name" value="PAS"/>
    <property type="match status" value="4"/>
</dbReference>
<dbReference type="CDD" id="cd16922">
    <property type="entry name" value="HATPase_EvgS-ArcB-TorS-like"/>
    <property type="match status" value="1"/>
</dbReference>
<evidence type="ECO:0000256" key="11">
    <source>
        <dbReference type="ARBA" id="ARBA00022989"/>
    </source>
</evidence>
<dbReference type="InterPro" id="IPR001610">
    <property type="entry name" value="PAC"/>
</dbReference>
<dbReference type="InterPro" id="IPR003594">
    <property type="entry name" value="HATPase_dom"/>
</dbReference>
<evidence type="ECO:0000259" key="21">
    <source>
        <dbReference type="PROSITE" id="PS50885"/>
    </source>
</evidence>
<evidence type="ECO:0000256" key="14">
    <source>
        <dbReference type="PROSITE-ProRule" id="PRU00110"/>
    </source>
</evidence>
<dbReference type="PROSITE" id="PS50112">
    <property type="entry name" value="PAS"/>
    <property type="match status" value="3"/>
</dbReference>
<keyword evidence="24" id="KW-1185">Reference proteome</keyword>
<dbReference type="Gene3D" id="1.10.287.130">
    <property type="match status" value="1"/>
</dbReference>
<dbReference type="SUPFAM" id="SSF52172">
    <property type="entry name" value="CheY-like"/>
    <property type="match status" value="1"/>
</dbReference>
<sequence length="1589" mass="178360">MKIAIKLPLIFIIYSLLTLLVIYGISLKSRDFLEQETMNAIKNEAELLTQLIDRNVFERYKDTQSFSLPDDVNSSNWYQLDKQQIVTERLNEIARNYRLYNHLVVFDKYGKVIAANTDNGFGKTVPSLTLGSQWVFEQPWFSAVVQGQSLGQSEMNGVYIYGPERSILRDWQEHYDLLFAKPIVDKQGNVIGVWANIVDFSVIESIVADTYSVLSHRGWISTSITLLDAQGNIIVDYDPVGQQSAMYKRDFSVLGQINLVNDGVAGARLAVAGLQGANISIHSRKKTEQVTGYAHSQGVYDYPGMNWSALIRINVDEAFKQAAFLQRTSLFIGVLLLLLILASALYISFNFASPLRKIARIVVGLAHGQRQFTLPPVTANDEVGEMAQAVALLKEKLTERDTLFQQSQQQRRALDIQLRAIDATTSGLIITDMLADEQPVIFVNRAFQHITGYHSDEVVGENCRFLQGEDTEQAELTKLRQAIAKGVSCTVELRNYRKDGTQFLNQLRIDPVYNDANQLTHYIGVINDVTDEKRQAEMTQYSLEKEIDRRTKQSRESENKLRAVFNSTRDGTIVMEGDGKIVDINHSGELIFGYKRQHVLNKDISLLIDDTQMVGINDGEGTLAYAISLHDSSALIKVVGIHKSGRKFPAELSIGINYLTDVDTYVISVRDITEQENVLDRERRLKEELVQNEELYRTAFNQAAIGMAHISPQRHFLKVNEKLCSILGYSEAELVTLRADDITYSKDMHITTPLIEQVISGQSKSFTVDKRYITKRGGLIWINLTMSLVRCNGEDDYFIAIFEDINERKTSETALKRAKAYQEELLLGLKLASDAGGICNWKYDLRTHEIDWDDNMYQLYGVPHGAKVDYQTWTTHLHPDDREQSEQVFRHAIEHKQTFRHTFRIVRPDGVTRWIAASADMMLDEYGTPIKQFGINTDITAYREIQDALARETQAANRANEAKSQFLAMMSHEIRTPMNGVVGMIDVLQQTALQKEQLRMVKTIKDSSLSLLHIINDVLDFSKIESGQMPLDINKTVLLNQIESTVEATWLSAKDSNVTLLIEHDFHVPHMLLLDAIRLRQIVLNLVGNAIKFTANRYQHGYVWVRTQYFAEQQQLSLSVKDTGVGMTAEQMQNLFKPFTQADASTTRKYGGTGLGLSITKSFTELMGGEISVTSEPDQGSEFVITLPATIANDSDILGCAYDLAQRTVYLDIVDNELSASCRVMLAGAGLILSDMTTAQVIITDQLTCKPANEHQKLLLLIDDPFEPLAGRTPHSYGISNYPLKPSELVFGLAVLFGIESPELSYHADKDKSSAKLKLNRHFTGTILCAEDQRTNQLVLSKQLERLGYQYLMTDNGEAALEAWKTGQFQVVLTDCHMPVMDGFELTKAIRHTEQQQQQSPSLIIAITANVMAGEDVICKQAGMDDYIGKPVELSALSVVLDRYLNAIDDYQRESSVKQTAPVEQPTNAAIDMTYLEQMIGSENQTLQHEVLEIFWTALQQDLHALKIAVKAEDWATIRSKAHGAKGASASTGALALSELFNQLEREFDQAAIVVELLAQIELAVVPVQQQLCQIGVISSPLPTEIGEQ</sequence>
<name>A0ABT2FNQ4_9GAMM</name>
<dbReference type="SMART" id="SM00091">
    <property type="entry name" value="PAS"/>
    <property type="match status" value="4"/>
</dbReference>
<evidence type="ECO:0000256" key="9">
    <source>
        <dbReference type="ARBA" id="ARBA00022777"/>
    </source>
</evidence>
<evidence type="ECO:0000259" key="17">
    <source>
        <dbReference type="PROSITE" id="PS50109"/>
    </source>
</evidence>
<dbReference type="InterPro" id="IPR001789">
    <property type="entry name" value="Sig_transdc_resp-reg_receiver"/>
</dbReference>
<gene>
    <name evidence="23" type="ORF">L9G74_16095</name>
</gene>
<evidence type="ECO:0000256" key="8">
    <source>
        <dbReference type="ARBA" id="ARBA00022741"/>
    </source>
</evidence>
<dbReference type="PROSITE" id="PS50110">
    <property type="entry name" value="RESPONSE_REGULATORY"/>
    <property type="match status" value="1"/>
</dbReference>
<dbReference type="InterPro" id="IPR013655">
    <property type="entry name" value="PAS_fold_3"/>
</dbReference>
<evidence type="ECO:0000259" key="22">
    <source>
        <dbReference type="PROSITE" id="PS50894"/>
    </source>
</evidence>
<dbReference type="PROSITE" id="PS50109">
    <property type="entry name" value="HIS_KIN"/>
    <property type="match status" value="1"/>
</dbReference>
<dbReference type="Gene3D" id="3.40.50.2300">
    <property type="match status" value="1"/>
</dbReference>
<dbReference type="Gene3D" id="3.30.565.10">
    <property type="entry name" value="Histidine kinase-like ATPase, C-terminal domain"/>
    <property type="match status" value="1"/>
</dbReference>
<dbReference type="SMART" id="SM00086">
    <property type="entry name" value="PAC"/>
    <property type="match status" value="4"/>
</dbReference>
<dbReference type="InterPro" id="IPR000014">
    <property type="entry name" value="PAS"/>
</dbReference>
<feature type="domain" description="PAC" evidence="20">
    <location>
        <begin position="899"/>
        <end position="951"/>
    </location>
</feature>
<feature type="domain" description="PAC" evidence="20">
    <location>
        <begin position="766"/>
        <end position="817"/>
    </location>
</feature>
<dbReference type="CDD" id="cd00082">
    <property type="entry name" value="HisKA"/>
    <property type="match status" value="1"/>
</dbReference>
<dbReference type="InterPro" id="IPR000700">
    <property type="entry name" value="PAS-assoc_C"/>
</dbReference>
<dbReference type="Pfam" id="PF00072">
    <property type="entry name" value="Response_reg"/>
    <property type="match status" value="1"/>
</dbReference>
<dbReference type="InterPro" id="IPR004358">
    <property type="entry name" value="Sig_transdc_His_kin-like_C"/>
</dbReference>
<dbReference type="PANTHER" id="PTHR45339">
    <property type="entry name" value="HYBRID SIGNAL TRANSDUCTION HISTIDINE KINASE J"/>
    <property type="match status" value="1"/>
</dbReference>
<protein>
    <recommendedName>
        <fullName evidence="3">histidine kinase</fullName>
        <ecNumber evidence="3">2.7.13.3</ecNumber>
    </recommendedName>
</protein>
<evidence type="ECO:0000256" key="10">
    <source>
        <dbReference type="ARBA" id="ARBA00022840"/>
    </source>
</evidence>
<keyword evidence="13 16" id="KW-0472">Membrane</keyword>
<evidence type="ECO:0000256" key="15">
    <source>
        <dbReference type="PROSITE-ProRule" id="PRU00169"/>
    </source>
</evidence>
<dbReference type="SMART" id="SM00387">
    <property type="entry name" value="HATPase_c"/>
    <property type="match status" value="1"/>
</dbReference>
<feature type="transmembrane region" description="Helical" evidence="16">
    <location>
        <begin position="330"/>
        <end position="349"/>
    </location>
</feature>
<evidence type="ECO:0000256" key="7">
    <source>
        <dbReference type="ARBA" id="ARBA00022692"/>
    </source>
</evidence>
<dbReference type="InterPro" id="IPR003660">
    <property type="entry name" value="HAMP_dom"/>
</dbReference>
<reference evidence="24" key="2">
    <citation type="submission" date="2023-07" db="EMBL/GenBank/DDBJ databases">
        <title>Shewanella mangrovi sp. nov., an acetaldehyde- degrading bacterium isolated from mangrove sediment.</title>
        <authorList>
            <person name="Liu Y."/>
        </authorList>
    </citation>
    <scope>NUCLEOTIDE SEQUENCE [LARGE SCALE GENOMIC DNA]</scope>
    <source>
        <strain evidence="24">C32</strain>
    </source>
</reference>
<keyword evidence="6" id="KW-0808">Transferase</keyword>
<dbReference type="Gene3D" id="2.10.70.100">
    <property type="match status" value="1"/>
</dbReference>
<dbReference type="InterPro" id="IPR005467">
    <property type="entry name" value="His_kinase_dom"/>
</dbReference>
<dbReference type="PRINTS" id="PR00344">
    <property type="entry name" value="BCTRLSENSOR"/>
</dbReference>
<comment type="catalytic activity">
    <reaction evidence="1">
        <text>ATP + protein L-histidine = ADP + protein N-phospho-L-histidine.</text>
        <dbReference type="EC" id="2.7.13.3"/>
    </reaction>
</comment>
<dbReference type="PROSITE" id="PS50113">
    <property type="entry name" value="PAC"/>
    <property type="match status" value="3"/>
</dbReference>
<dbReference type="NCBIfam" id="TIGR00229">
    <property type="entry name" value="sensory_box"/>
    <property type="match status" value="4"/>
</dbReference>
<feature type="domain" description="HAMP" evidence="21">
    <location>
        <begin position="349"/>
        <end position="402"/>
    </location>
</feature>
<dbReference type="SUPFAM" id="SSF55874">
    <property type="entry name" value="ATPase domain of HSP90 chaperone/DNA topoisomerase II/histidine kinase"/>
    <property type="match status" value="1"/>
</dbReference>